<dbReference type="InterPro" id="IPR029058">
    <property type="entry name" value="AB_hydrolase_fold"/>
</dbReference>
<keyword evidence="1" id="KW-0378">Hydrolase</keyword>
<dbReference type="RefSeq" id="WP_162849557.1">
    <property type="nucleotide sequence ID" value="NZ_JAUFPJ010000009.1"/>
</dbReference>
<evidence type="ECO:0000313" key="3">
    <source>
        <dbReference type="EMBL" id="TDP06630.1"/>
    </source>
</evidence>
<evidence type="ECO:0000259" key="2">
    <source>
        <dbReference type="Pfam" id="PF20434"/>
    </source>
</evidence>
<evidence type="ECO:0000256" key="1">
    <source>
        <dbReference type="ARBA" id="ARBA00022801"/>
    </source>
</evidence>
<dbReference type="Gene3D" id="3.40.50.1820">
    <property type="entry name" value="alpha/beta hydrolase"/>
    <property type="match status" value="1"/>
</dbReference>
<dbReference type="PANTHER" id="PTHR48081:SF33">
    <property type="entry name" value="KYNURENINE FORMAMIDASE"/>
    <property type="match status" value="1"/>
</dbReference>
<comment type="caution">
    <text evidence="3">The sequence shown here is derived from an EMBL/GenBank/DDBJ whole genome shotgun (WGS) entry which is preliminary data.</text>
</comment>
<dbReference type="AlphaFoldDB" id="A0A4R6MWQ1"/>
<dbReference type="Proteomes" id="UP000295357">
    <property type="component" value="Unassembled WGS sequence"/>
</dbReference>
<name>A0A4R6MWQ1_9BURK</name>
<dbReference type="SUPFAM" id="SSF53474">
    <property type="entry name" value="alpha/beta-Hydrolases"/>
    <property type="match status" value="1"/>
</dbReference>
<organism evidence="3 4">
    <name type="scientific">Roseateles asaccharophilus</name>
    <dbReference type="NCBI Taxonomy" id="582607"/>
    <lineage>
        <taxon>Bacteria</taxon>
        <taxon>Pseudomonadati</taxon>
        <taxon>Pseudomonadota</taxon>
        <taxon>Betaproteobacteria</taxon>
        <taxon>Burkholderiales</taxon>
        <taxon>Sphaerotilaceae</taxon>
        <taxon>Roseateles</taxon>
    </lineage>
</organism>
<dbReference type="GO" id="GO:0016787">
    <property type="term" value="F:hydrolase activity"/>
    <property type="evidence" value="ECO:0007669"/>
    <property type="project" value="UniProtKB-KW"/>
</dbReference>
<gene>
    <name evidence="3" type="ORF">DFR39_10899</name>
</gene>
<feature type="domain" description="BD-FAE-like" evidence="2">
    <location>
        <begin position="60"/>
        <end position="188"/>
    </location>
</feature>
<proteinExistence type="predicted"/>
<dbReference type="PANTHER" id="PTHR48081">
    <property type="entry name" value="AB HYDROLASE SUPERFAMILY PROTEIN C4A8.06C"/>
    <property type="match status" value="1"/>
</dbReference>
<keyword evidence="4" id="KW-1185">Reference proteome</keyword>
<sequence>MSGASPQWFDEQYNNRARVPDSARIMARWTEASALSRELSPQAKLDLAYGAAPSERLDLFPAQVDQPAPVLVFLHGGYWRALDKSDHSFIAPVFSDEGALVIVPNYALCPAVSIEHIALQLCQALAWTWRHVADYGGDPNRIILVGHSAGGHLAAMLACCDWKAVARDLPRHLVKGVLSISGLHDLAPIRRTPFLQADLGLDARAVRRLSPVHFPAPQAPIYCVVGAQESEEFRRQNQLLRQAWGESVVPHCEELPGLNHFDILRDLVDPQGRSHQLTRKLLDLRWYSALL</sequence>
<dbReference type="InterPro" id="IPR049492">
    <property type="entry name" value="BD-FAE-like_dom"/>
</dbReference>
<protein>
    <submittedName>
        <fullName evidence="3">Arylformamidase</fullName>
    </submittedName>
</protein>
<dbReference type="InterPro" id="IPR050300">
    <property type="entry name" value="GDXG_lipolytic_enzyme"/>
</dbReference>
<accession>A0A4R6MWQ1</accession>
<dbReference type="Pfam" id="PF20434">
    <property type="entry name" value="BD-FAE"/>
    <property type="match status" value="1"/>
</dbReference>
<evidence type="ECO:0000313" key="4">
    <source>
        <dbReference type="Proteomes" id="UP000295357"/>
    </source>
</evidence>
<dbReference type="EMBL" id="SNXE01000008">
    <property type="protein sequence ID" value="TDP06630.1"/>
    <property type="molecule type" value="Genomic_DNA"/>
</dbReference>
<reference evidence="3 4" key="1">
    <citation type="submission" date="2019-03" db="EMBL/GenBank/DDBJ databases">
        <title>Genomic Encyclopedia of Type Strains, Phase IV (KMG-IV): sequencing the most valuable type-strain genomes for metagenomic binning, comparative biology and taxonomic classification.</title>
        <authorList>
            <person name="Goeker M."/>
        </authorList>
    </citation>
    <scope>NUCLEOTIDE SEQUENCE [LARGE SCALE GENOMIC DNA]</scope>
    <source>
        <strain evidence="3 4">DSM 25082</strain>
    </source>
</reference>